<dbReference type="CDD" id="cd18245">
    <property type="entry name" value="BTB_POZ_KLHL16_gigaxonin"/>
    <property type="match status" value="1"/>
</dbReference>
<sequence length="618" mass="69905">MAAAKSRWQERSRRENTLRFCHPLHANSLLQSLNETRNNPQLCDGVVVIGKEEIPVQKNVLAAASPYFRALYDYSLPMSSTEDPSNRAALNEDVVTSATFHEILEYIYTSNISLGEENIQDTLQAADHLLMIDLKELCCEYLEQCITVANCLGIRSFSERFSCPRVCHVATSYLDEHFLDVSYSEEFLQLSSTELQEVLSRDSLVIQTEDAIFDAVMRWVRHDVNQRKEFLQDIIPSCVHMGLLDERYVQEHIIPDELIRSCHLDQTLLRLRGEDTHRKLRGYVNMVVVTGGEGRSHKWEDVRCAAFHETNESRASTWVDLSPMLTARIGHGMVEAGGFIYVLGGRDNSGRILHTGEKYDPCSNEWSLIPSMHHGRVGFGLVTIDDKIYAIGGSNDMSDPMTSVEEFNIYTSKWRRLPDMNLKRAWSAVAVCNKKIYVIAGGIMGKLYEAVECFDPRSETWVSVAPMKERRFDARAIGFGDDIFVFGGCRRFECPSAMQTGSGMKFCGTEIYSSEHKQWTMMNRDPHMCTMNDLCHIDSVVRCKDEILIVGDIEVGGQQHTVRALRPSTNTWRGVIQNHPSNQKGMQACVLKLPCALIQTLMCQQGKLSHKDAGSVFS</sequence>
<name>R7UH45_CAPTE</name>
<dbReference type="CDD" id="cd18455">
    <property type="entry name" value="BACK_KLHL16_gigaxonin"/>
    <property type="match status" value="1"/>
</dbReference>
<evidence type="ECO:0000313" key="5">
    <source>
        <dbReference type="EnsemblMetazoa" id="CapteP177887"/>
    </source>
</evidence>
<dbReference type="Gene3D" id="3.30.710.10">
    <property type="entry name" value="Potassium Channel Kv1.1, Chain A"/>
    <property type="match status" value="1"/>
</dbReference>
<dbReference type="GO" id="GO:0007010">
    <property type="term" value="P:cytoskeleton organization"/>
    <property type="evidence" value="ECO:0007669"/>
    <property type="project" value="InterPro"/>
</dbReference>
<dbReference type="InterPro" id="IPR047070">
    <property type="entry name" value="KLHL16_BTB_POZ"/>
</dbReference>
<dbReference type="SMART" id="SM00612">
    <property type="entry name" value="Kelch"/>
    <property type="match status" value="4"/>
</dbReference>
<dbReference type="HOGENOM" id="CLU_004253_14_2_1"/>
<evidence type="ECO:0000313" key="4">
    <source>
        <dbReference type="EMBL" id="ELU05864.1"/>
    </source>
</evidence>
<dbReference type="OrthoDB" id="45365at2759"/>
<dbReference type="OMA" id="QHVHYVA"/>
<dbReference type="SMART" id="SM00875">
    <property type="entry name" value="BACK"/>
    <property type="match status" value="1"/>
</dbReference>
<dbReference type="SUPFAM" id="SSF54695">
    <property type="entry name" value="POZ domain"/>
    <property type="match status" value="1"/>
</dbReference>
<dbReference type="PIRSF" id="PIRSF037037">
    <property type="entry name" value="Kelch-like_protein_gigaxonin"/>
    <property type="match status" value="1"/>
</dbReference>
<dbReference type="EnsemblMetazoa" id="CapteT177887">
    <property type="protein sequence ID" value="CapteP177887"/>
    <property type="gene ID" value="CapteG177887"/>
</dbReference>
<dbReference type="FunFam" id="1.25.40.420:FF:000001">
    <property type="entry name" value="Kelch-like family member 12"/>
    <property type="match status" value="1"/>
</dbReference>
<dbReference type="PROSITE" id="PS50097">
    <property type="entry name" value="BTB"/>
    <property type="match status" value="1"/>
</dbReference>
<reference evidence="4 6" key="2">
    <citation type="journal article" date="2013" name="Nature">
        <title>Insights into bilaterian evolution from three spiralian genomes.</title>
        <authorList>
            <person name="Simakov O."/>
            <person name="Marletaz F."/>
            <person name="Cho S.J."/>
            <person name="Edsinger-Gonzales E."/>
            <person name="Havlak P."/>
            <person name="Hellsten U."/>
            <person name="Kuo D.H."/>
            <person name="Larsson T."/>
            <person name="Lv J."/>
            <person name="Arendt D."/>
            <person name="Savage R."/>
            <person name="Osoegawa K."/>
            <person name="de Jong P."/>
            <person name="Grimwood J."/>
            <person name="Chapman J.A."/>
            <person name="Shapiro H."/>
            <person name="Aerts A."/>
            <person name="Otillar R.P."/>
            <person name="Terry A.Y."/>
            <person name="Boore J.L."/>
            <person name="Grigoriev I.V."/>
            <person name="Lindberg D.R."/>
            <person name="Seaver E.C."/>
            <person name="Weisblat D.A."/>
            <person name="Putnam N.H."/>
            <person name="Rokhsar D.S."/>
        </authorList>
    </citation>
    <scope>NUCLEOTIDE SEQUENCE</scope>
    <source>
        <strain evidence="4 6">I ESC-2004</strain>
    </source>
</reference>
<feature type="domain" description="BTB" evidence="3">
    <location>
        <begin position="43"/>
        <end position="116"/>
    </location>
</feature>
<dbReference type="SMART" id="SM00225">
    <property type="entry name" value="BTB"/>
    <property type="match status" value="1"/>
</dbReference>
<accession>R7UH45</accession>
<dbReference type="Gene3D" id="2.120.10.80">
    <property type="entry name" value="Kelch-type beta propeller"/>
    <property type="match status" value="1"/>
</dbReference>
<evidence type="ECO:0000256" key="1">
    <source>
        <dbReference type="ARBA" id="ARBA00022441"/>
    </source>
</evidence>
<dbReference type="InterPro" id="IPR011705">
    <property type="entry name" value="BACK"/>
</dbReference>
<dbReference type="EMBL" id="AMQN01007669">
    <property type="status" value="NOT_ANNOTATED_CDS"/>
    <property type="molecule type" value="Genomic_DNA"/>
</dbReference>
<dbReference type="PANTHER" id="PTHR24412:SF232">
    <property type="entry name" value="GIGAXONIN"/>
    <property type="match status" value="1"/>
</dbReference>
<dbReference type="Pfam" id="PF24681">
    <property type="entry name" value="Kelch_KLHDC2_KLHL20_DRC7"/>
    <property type="match status" value="1"/>
</dbReference>
<dbReference type="InterPro" id="IPR015915">
    <property type="entry name" value="Kelch-typ_b-propeller"/>
</dbReference>
<keyword evidence="1" id="KW-0880">Kelch repeat</keyword>
<dbReference type="Proteomes" id="UP000014760">
    <property type="component" value="Unassembled WGS sequence"/>
</dbReference>
<dbReference type="STRING" id="283909.R7UH45"/>
<dbReference type="Pfam" id="PF00651">
    <property type="entry name" value="BTB"/>
    <property type="match status" value="1"/>
</dbReference>
<keyword evidence="6" id="KW-1185">Reference proteome</keyword>
<evidence type="ECO:0000259" key="3">
    <source>
        <dbReference type="PROSITE" id="PS50097"/>
    </source>
</evidence>
<dbReference type="InterPro" id="IPR000210">
    <property type="entry name" value="BTB/POZ_dom"/>
</dbReference>
<dbReference type="EMBL" id="KB301152">
    <property type="protein sequence ID" value="ELU05864.1"/>
    <property type="molecule type" value="Genomic_DNA"/>
</dbReference>
<gene>
    <name evidence="4" type="ORF">CAPTEDRAFT_177887</name>
</gene>
<dbReference type="Pfam" id="PF07707">
    <property type="entry name" value="BACK"/>
    <property type="match status" value="1"/>
</dbReference>
<dbReference type="SUPFAM" id="SSF117281">
    <property type="entry name" value="Kelch motif"/>
    <property type="match status" value="1"/>
</dbReference>
<dbReference type="Gene3D" id="1.25.40.420">
    <property type="match status" value="1"/>
</dbReference>
<dbReference type="InterPro" id="IPR017096">
    <property type="entry name" value="BTB-kelch_protein"/>
</dbReference>
<dbReference type="AlphaFoldDB" id="R7UH45"/>
<protein>
    <recommendedName>
        <fullName evidence="3">BTB domain-containing protein</fullName>
    </recommendedName>
</protein>
<proteinExistence type="predicted"/>
<evidence type="ECO:0000256" key="2">
    <source>
        <dbReference type="ARBA" id="ARBA00022737"/>
    </source>
</evidence>
<dbReference type="InterPro" id="IPR006652">
    <property type="entry name" value="Kelch_1"/>
</dbReference>
<organism evidence="4">
    <name type="scientific">Capitella teleta</name>
    <name type="common">Polychaete worm</name>
    <dbReference type="NCBI Taxonomy" id="283909"/>
    <lineage>
        <taxon>Eukaryota</taxon>
        <taxon>Metazoa</taxon>
        <taxon>Spiralia</taxon>
        <taxon>Lophotrochozoa</taxon>
        <taxon>Annelida</taxon>
        <taxon>Polychaeta</taxon>
        <taxon>Sedentaria</taxon>
        <taxon>Scolecida</taxon>
        <taxon>Capitellidae</taxon>
        <taxon>Capitella</taxon>
    </lineage>
</organism>
<evidence type="ECO:0000313" key="6">
    <source>
        <dbReference type="Proteomes" id="UP000014760"/>
    </source>
</evidence>
<dbReference type="InterPro" id="IPR011333">
    <property type="entry name" value="SKP1/BTB/POZ_sf"/>
</dbReference>
<reference evidence="5" key="3">
    <citation type="submission" date="2015-06" db="UniProtKB">
        <authorList>
            <consortium name="EnsemblMetazoa"/>
        </authorList>
    </citation>
    <scope>IDENTIFICATION</scope>
</reference>
<dbReference type="InterPro" id="IPR030579">
    <property type="entry name" value="KLHL16_BACK"/>
</dbReference>
<reference evidence="6" key="1">
    <citation type="submission" date="2012-12" db="EMBL/GenBank/DDBJ databases">
        <authorList>
            <person name="Hellsten U."/>
            <person name="Grimwood J."/>
            <person name="Chapman J.A."/>
            <person name="Shapiro H."/>
            <person name="Aerts A."/>
            <person name="Otillar R.P."/>
            <person name="Terry A.Y."/>
            <person name="Boore J.L."/>
            <person name="Simakov O."/>
            <person name="Marletaz F."/>
            <person name="Cho S.-J."/>
            <person name="Edsinger-Gonzales E."/>
            <person name="Havlak P."/>
            <person name="Kuo D.-H."/>
            <person name="Larsson T."/>
            <person name="Lv J."/>
            <person name="Arendt D."/>
            <person name="Savage R."/>
            <person name="Osoegawa K."/>
            <person name="de Jong P."/>
            <person name="Lindberg D.R."/>
            <person name="Seaver E.C."/>
            <person name="Weisblat D.A."/>
            <person name="Putnam N.H."/>
            <person name="Grigoriev I.V."/>
            <person name="Rokhsar D.S."/>
        </authorList>
    </citation>
    <scope>NUCLEOTIDE SEQUENCE</scope>
    <source>
        <strain evidence="6">I ESC-2004</strain>
    </source>
</reference>
<dbReference type="PANTHER" id="PTHR24412">
    <property type="entry name" value="KELCH PROTEIN"/>
    <property type="match status" value="1"/>
</dbReference>
<keyword evidence="2" id="KW-0677">Repeat</keyword>